<evidence type="ECO:0000313" key="1">
    <source>
        <dbReference type="EMBL" id="KKM06673.1"/>
    </source>
</evidence>
<gene>
    <name evidence="1" type="ORF">LCGC14_1741670</name>
</gene>
<sequence>MPIDLKSLGAGAQDFLKQFLPFLVQEQYKYKYIDYQTKKWLEKSMKEYEAYGKVQEEAQGRAAMNAIFGDVSDVMKGGVKGKPFPGMEFIKRGQQYG</sequence>
<name>A0A0F9K675_9ZZZZ</name>
<comment type="caution">
    <text evidence="1">The sequence shown here is derived from an EMBL/GenBank/DDBJ whole genome shotgun (WGS) entry which is preliminary data.</text>
</comment>
<proteinExistence type="predicted"/>
<feature type="non-terminal residue" evidence="1">
    <location>
        <position position="97"/>
    </location>
</feature>
<accession>A0A0F9K675</accession>
<dbReference type="EMBL" id="LAZR01015939">
    <property type="protein sequence ID" value="KKM06673.1"/>
    <property type="molecule type" value="Genomic_DNA"/>
</dbReference>
<reference evidence="1" key="1">
    <citation type="journal article" date="2015" name="Nature">
        <title>Complex archaea that bridge the gap between prokaryotes and eukaryotes.</title>
        <authorList>
            <person name="Spang A."/>
            <person name="Saw J.H."/>
            <person name="Jorgensen S.L."/>
            <person name="Zaremba-Niedzwiedzka K."/>
            <person name="Martijn J."/>
            <person name="Lind A.E."/>
            <person name="van Eijk R."/>
            <person name="Schleper C."/>
            <person name="Guy L."/>
            <person name="Ettema T.J."/>
        </authorList>
    </citation>
    <scope>NUCLEOTIDE SEQUENCE</scope>
</reference>
<organism evidence="1">
    <name type="scientific">marine sediment metagenome</name>
    <dbReference type="NCBI Taxonomy" id="412755"/>
    <lineage>
        <taxon>unclassified sequences</taxon>
        <taxon>metagenomes</taxon>
        <taxon>ecological metagenomes</taxon>
    </lineage>
</organism>
<protein>
    <submittedName>
        <fullName evidence="1">Uncharacterized protein</fullName>
    </submittedName>
</protein>
<dbReference type="AlphaFoldDB" id="A0A0F9K675"/>